<dbReference type="EMBL" id="MCBT01000024">
    <property type="protein sequence ID" value="OEG74112.1"/>
    <property type="molecule type" value="Genomic_DNA"/>
</dbReference>
<evidence type="ECO:0000313" key="2">
    <source>
        <dbReference type="Proteomes" id="UP000095230"/>
    </source>
</evidence>
<dbReference type="STRING" id="23.BEL05_00495"/>
<dbReference type="RefSeq" id="WP_037428457.1">
    <property type="nucleotide sequence ID" value="NZ_BPEU01000002.1"/>
</dbReference>
<sequence length="317" mass="36329">MLQLNQEVCMKVDDIFVQYYLFNMSSPVMITFPPGCQYLTQENIDAGKSAWSFDFFTKQQINVIACNHIGADNYFDSPLFAEFINTLAIHLAQFPKRLGYGISRGGYAASLYADTLGLDGALLLMPLSTYNPTLAPWDIKVISANKQHPATTERKDAANCSTPLTIIYDPLSPADRKHAERYGESVERIRLPGVGHRISRTLQALGILKSIVLMYQHGEIDKHYFYTEVRRRRQTSFYFKGLSVNPTKKLTLKRLGIIYYHQLRFKLMHIEQQPQKIACRWRDSLRKRCPTIVISYKWLSPLSNNHLMLASGAFVFC</sequence>
<evidence type="ECO:0000313" key="1">
    <source>
        <dbReference type="EMBL" id="OEG74112.1"/>
    </source>
</evidence>
<protein>
    <recommendedName>
        <fullName evidence="3">Alpha/beta hydrolase</fullName>
    </recommendedName>
</protein>
<reference evidence="1 2" key="1">
    <citation type="submission" date="2016-07" db="EMBL/GenBank/DDBJ databases">
        <title>Whole-genome of two Shewanella species isolated from a digestive organ of sea cucumber Apostichopus japonicus Selenka 1867.</title>
        <authorList>
            <person name="Hong H.-H."/>
            <person name="Choi H."/>
            <person name="Cheon S."/>
            <person name="Oh J.-S."/>
            <person name="Lee H.-G."/>
            <person name="Park C."/>
        </authorList>
    </citation>
    <scope>NUCLEOTIDE SEQUENCE [LARGE SCALE GENOMIC DNA]</scope>
    <source>
        <strain evidence="1 2">CSB03KR</strain>
    </source>
</reference>
<proteinExistence type="predicted"/>
<dbReference type="Proteomes" id="UP000095230">
    <property type="component" value="Unassembled WGS sequence"/>
</dbReference>
<name>A0A1E5IUB1_SHECO</name>
<comment type="caution">
    <text evidence="1">The sequence shown here is derived from an EMBL/GenBank/DDBJ whole genome shotgun (WGS) entry which is preliminary data.</text>
</comment>
<accession>A0A1E5IUB1</accession>
<gene>
    <name evidence="1" type="ORF">BEL05_00495</name>
</gene>
<dbReference type="AlphaFoldDB" id="A0A1E5IUB1"/>
<organism evidence="1 2">
    <name type="scientific">Shewanella colwelliana</name>
    <name type="common">Alteromonas colwelliana</name>
    <dbReference type="NCBI Taxonomy" id="23"/>
    <lineage>
        <taxon>Bacteria</taxon>
        <taxon>Pseudomonadati</taxon>
        <taxon>Pseudomonadota</taxon>
        <taxon>Gammaproteobacteria</taxon>
        <taxon>Alteromonadales</taxon>
        <taxon>Shewanellaceae</taxon>
        <taxon>Shewanella</taxon>
    </lineage>
</organism>
<dbReference type="SUPFAM" id="SSF53474">
    <property type="entry name" value="alpha/beta-Hydrolases"/>
    <property type="match status" value="1"/>
</dbReference>
<evidence type="ECO:0008006" key="3">
    <source>
        <dbReference type="Google" id="ProtNLM"/>
    </source>
</evidence>
<dbReference type="InterPro" id="IPR029058">
    <property type="entry name" value="AB_hydrolase_fold"/>
</dbReference>